<reference evidence="4 5" key="1">
    <citation type="submission" date="2024-08" db="EMBL/GenBank/DDBJ databases">
        <authorList>
            <person name="Ishaq N."/>
        </authorList>
    </citation>
    <scope>NUCLEOTIDE SEQUENCE [LARGE SCALE GENOMIC DNA]</scope>
    <source>
        <strain evidence="4 5">DSM 18651</strain>
    </source>
</reference>
<proteinExistence type="predicted"/>
<dbReference type="RefSeq" id="WP_371837867.1">
    <property type="nucleotide sequence ID" value="NZ_JBGMEK010000006.1"/>
</dbReference>
<dbReference type="PANTHER" id="PTHR10009">
    <property type="entry name" value="PROTEIN YELLOW-RELATED"/>
    <property type="match status" value="1"/>
</dbReference>
<name>A0ABV4NW45_9GAMM</name>
<protein>
    <submittedName>
        <fullName evidence="4">L-dopachrome tautomerase-related protein</fullName>
    </submittedName>
</protein>
<feature type="chain" id="PRO_5045533086" evidence="3">
    <location>
        <begin position="22"/>
        <end position="368"/>
    </location>
</feature>
<evidence type="ECO:0000313" key="4">
    <source>
        <dbReference type="EMBL" id="MFA0810260.1"/>
    </source>
</evidence>
<evidence type="ECO:0000256" key="2">
    <source>
        <dbReference type="ARBA" id="ARBA00022525"/>
    </source>
</evidence>
<dbReference type="Proteomes" id="UP001569428">
    <property type="component" value="Unassembled WGS sequence"/>
</dbReference>
<comment type="caution">
    <text evidence="4">The sequence shown here is derived from an EMBL/GenBank/DDBJ whole genome shotgun (WGS) entry which is preliminary data.</text>
</comment>
<dbReference type="EMBL" id="JBGMEK010000006">
    <property type="protein sequence ID" value="MFA0810260.1"/>
    <property type="molecule type" value="Genomic_DNA"/>
</dbReference>
<keyword evidence="3" id="KW-0732">Signal</keyword>
<evidence type="ECO:0000256" key="3">
    <source>
        <dbReference type="SAM" id="SignalP"/>
    </source>
</evidence>
<dbReference type="Pfam" id="PF03022">
    <property type="entry name" value="MRJP"/>
    <property type="match status" value="1"/>
</dbReference>
<dbReference type="Gene3D" id="2.120.10.30">
    <property type="entry name" value="TolB, C-terminal domain"/>
    <property type="match status" value="1"/>
</dbReference>
<feature type="signal peptide" evidence="3">
    <location>
        <begin position="1"/>
        <end position="21"/>
    </location>
</feature>
<keyword evidence="5" id="KW-1185">Reference proteome</keyword>
<dbReference type="InterPro" id="IPR011042">
    <property type="entry name" value="6-blade_b-propeller_TolB-like"/>
</dbReference>
<accession>A0ABV4NW45</accession>
<dbReference type="InterPro" id="IPR017996">
    <property type="entry name" value="MRJP/yellow-related"/>
</dbReference>
<keyword evidence="2" id="KW-0964">Secreted</keyword>
<evidence type="ECO:0000313" key="5">
    <source>
        <dbReference type="Proteomes" id="UP001569428"/>
    </source>
</evidence>
<sequence>MKPLNSLIAAFALLGIGSVATQSGYAAEAEALQTVTEFTDSRAAGVTVTPNGRILVSMHPLDAPKLKVMEVMANGTKQPFPNRDWADGPETGKVGFASVIGIHSDSKGIVWILDMGSETSPTQLVAWDSVNNKLHKQLEISKASLLTNSFPQDFALDEKRQKIYIADMSFGNFNGATKPAIIVVDLKTGQSRRVLESADAFMPPNQDVVIDGVLLSAKTKENSSKSLHFGLNPIALDDQGEWLYFGTLSGNTLYRLPAALLADHRISNEKLASNIEEFGPKNPSDGIVMAPGNGILVTDLQNNAIGLTTKGDYRILVQDKQLSWPDSLAVSNGWVYITQDQLHQHPAFSSGLGNAKPPYKLMRFRYIP</sequence>
<dbReference type="PANTHER" id="PTHR10009:SF18">
    <property type="entry name" value="PROTEIN YELLOW-LIKE PROTEIN"/>
    <property type="match status" value="1"/>
</dbReference>
<gene>
    <name evidence="4" type="ORF">ACCI49_04945</name>
</gene>
<comment type="subcellular location">
    <subcellularLocation>
        <location evidence="1">Secreted</location>
    </subcellularLocation>
</comment>
<dbReference type="SUPFAM" id="SSF63829">
    <property type="entry name" value="Calcium-dependent phosphotriesterase"/>
    <property type="match status" value="1"/>
</dbReference>
<organism evidence="4 5">
    <name type="scientific">Microbulbifer epialgicus</name>
    <dbReference type="NCBI Taxonomy" id="393907"/>
    <lineage>
        <taxon>Bacteria</taxon>
        <taxon>Pseudomonadati</taxon>
        <taxon>Pseudomonadota</taxon>
        <taxon>Gammaproteobacteria</taxon>
        <taxon>Cellvibrionales</taxon>
        <taxon>Microbulbiferaceae</taxon>
        <taxon>Microbulbifer</taxon>
    </lineage>
</organism>
<evidence type="ECO:0000256" key="1">
    <source>
        <dbReference type="ARBA" id="ARBA00004613"/>
    </source>
</evidence>